<feature type="transmembrane region" description="Helical" evidence="1">
    <location>
        <begin position="36"/>
        <end position="53"/>
    </location>
</feature>
<feature type="transmembrane region" description="Helical" evidence="1">
    <location>
        <begin position="65"/>
        <end position="87"/>
    </location>
</feature>
<protein>
    <submittedName>
        <fullName evidence="2">Uncharacterized protein</fullName>
    </submittedName>
</protein>
<accession>A0A0A0LSX4</accession>
<reference evidence="2 3" key="3">
    <citation type="journal article" date="2010" name="BMC Genomics">
        <title>Transcriptome sequencing and comparative analysis of cucumber flowers with different sex types.</title>
        <authorList>
            <person name="Guo S."/>
            <person name="Zheng Y."/>
            <person name="Joung J.G."/>
            <person name="Liu S."/>
            <person name="Zhang Z."/>
            <person name="Crasta O.R."/>
            <person name="Sobral B.W."/>
            <person name="Xu Y."/>
            <person name="Huang S."/>
            <person name="Fei Z."/>
        </authorList>
    </citation>
    <scope>NUCLEOTIDE SEQUENCE [LARGE SCALE GENOMIC DNA]</scope>
    <source>
        <strain evidence="3">cv. 9930</strain>
    </source>
</reference>
<dbReference type="Proteomes" id="UP000029981">
    <property type="component" value="Chromosome 1"/>
</dbReference>
<keyword evidence="1" id="KW-0472">Membrane</keyword>
<dbReference type="Gramene" id="KGN64089">
    <property type="protein sequence ID" value="KGN64089"/>
    <property type="gene ID" value="Csa_1G040520"/>
</dbReference>
<gene>
    <name evidence="2" type="ORF">Csa_1G040520</name>
</gene>
<reference evidence="2 3" key="1">
    <citation type="journal article" date="2009" name="Nat. Genet.">
        <title>The genome of the cucumber, Cucumis sativus L.</title>
        <authorList>
            <person name="Huang S."/>
            <person name="Li R."/>
            <person name="Zhang Z."/>
            <person name="Li L."/>
            <person name="Gu X."/>
            <person name="Fan W."/>
            <person name="Lucas W.J."/>
            <person name="Wang X."/>
            <person name="Xie B."/>
            <person name="Ni P."/>
            <person name="Ren Y."/>
            <person name="Zhu H."/>
            <person name="Li J."/>
            <person name="Lin K."/>
            <person name="Jin W."/>
            <person name="Fei Z."/>
            <person name="Li G."/>
            <person name="Staub J."/>
            <person name="Kilian A."/>
            <person name="van der Vossen E.A."/>
            <person name="Wu Y."/>
            <person name="Guo J."/>
            <person name="He J."/>
            <person name="Jia Z."/>
            <person name="Ren Y."/>
            <person name="Tian G."/>
            <person name="Lu Y."/>
            <person name="Ruan J."/>
            <person name="Qian W."/>
            <person name="Wang M."/>
            <person name="Huang Q."/>
            <person name="Li B."/>
            <person name="Xuan Z."/>
            <person name="Cao J."/>
            <person name="Asan"/>
            <person name="Wu Z."/>
            <person name="Zhang J."/>
            <person name="Cai Q."/>
            <person name="Bai Y."/>
            <person name="Zhao B."/>
            <person name="Han Y."/>
            <person name="Li Y."/>
            <person name="Li X."/>
            <person name="Wang S."/>
            <person name="Shi Q."/>
            <person name="Liu S."/>
            <person name="Cho W.K."/>
            <person name="Kim J.Y."/>
            <person name="Xu Y."/>
            <person name="Heller-Uszynska K."/>
            <person name="Miao H."/>
            <person name="Cheng Z."/>
            <person name="Zhang S."/>
            <person name="Wu J."/>
            <person name="Yang Y."/>
            <person name="Kang H."/>
            <person name="Li M."/>
            <person name="Liang H."/>
            <person name="Ren X."/>
            <person name="Shi Z."/>
            <person name="Wen M."/>
            <person name="Jian M."/>
            <person name="Yang H."/>
            <person name="Zhang G."/>
            <person name="Yang Z."/>
            <person name="Chen R."/>
            <person name="Liu S."/>
            <person name="Li J."/>
            <person name="Ma L."/>
            <person name="Liu H."/>
            <person name="Zhou Y."/>
            <person name="Zhao J."/>
            <person name="Fang X."/>
            <person name="Li G."/>
            <person name="Fang L."/>
            <person name="Li Y."/>
            <person name="Liu D."/>
            <person name="Zheng H."/>
            <person name="Zhang Y."/>
            <person name="Qin N."/>
            <person name="Li Z."/>
            <person name="Yang G."/>
            <person name="Yang S."/>
            <person name="Bolund L."/>
            <person name="Kristiansen K."/>
            <person name="Zheng H."/>
            <person name="Li S."/>
            <person name="Zhang X."/>
            <person name="Yang H."/>
            <person name="Wang J."/>
            <person name="Sun R."/>
            <person name="Zhang B."/>
            <person name="Jiang S."/>
            <person name="Wang J."/>
            <person name="Du Y."/>
            <person name="Li S."/>
        </authorList>
    </citation>
    <scope>NUCLEOTIDE SEQUENCE [LARGE SCALE GENOMIC DNA]</scope>
    <source>
        <strain evidence="3">cv. 9930</strain>
    </source>
</reference>
<evidence type="ECO:0000256" key="1">
    <source>
        <dbReference type="SAM" id="Phobius"/>
    </source>
</evidence>
<dbReference type="AlphaFoldDB" id="A0A0A0LSX4"/>
<keyword evidence="1" id="KW-0812">Transmembrane</keyword>
<keyword evidence="3" id="KW-1185">Reference proteome</keyword>
<dbReference type="EMBL" id="CM002922">
    <property type="protein sequence ID" value="KGN64089.1"/>
    <property type="molecule type" value="Genomic_DNA"/>
</dbReference>
<feature type="transmembrane region" description="Helical" evidence="1">
    <location>
        <begin position="93"/>
        <end position="115"/>
    </location>
</feature>
<dbReference type="PANTHER" id="PTHR34741:SF2">
    <property type="entry name" value="VESICLE TRANSPORT PROTEIN"/>
    <property type="match status" value="1"/>
</dbReference>
<reference evidence="2 3" key="2">
    <citation type="journal article" date="2009" name="PLoS ONE">
        <title>An integrated genetic and cytogenetic map of the cucumber genome.</title>
        <authorList>
            <person name="Ren Y."/>
            <person name="Zhang Z."/>
            <person name="Liu J."/>
            <person name="Staub J.E."/>
            <person name="Han Y."/>
            <person name="Cheng Z."/>
            <person name="Li X."/>
            <person name="Lu J."/>
            <person name="Miao H."/>
            <person name="Kang H."/>
            <person name="Xie B."/>
            <person name="Gu X."/>
            <person name="Wang X."/>
            <person name="Du Y."/>
            <person name="Jin W."/>
            <person name="Huang S."/>
        </authorList>
    </citation>
    <scope>NUCLEOTIDE SEQUENCE [LARGE SCALE GENOMIC DNA]</scope>
    <source>
        <strain evidence="3">cv. 9930</strain>
    </source>
</reference>
<organism evidence="2 3">
    <name type="scientific">Cucumis sativus</name>
    <name type="common">Cucumber</name>
    <dbReference type="NCBI Taxonomy" id="3659"/>
    <lineage>
        <taxon>Eukaryota</taxon>
        <taxon>Viridiplantae</taxon>
        <taxon>Streptophyta</taxon>
        <taxon>Embryophyta</taxon>
        <taxon>Tracheophyta</taxon>
        <taxon>Spermatophyta</taxon>
        <taxon>Magnoliopsida</taxon>
        <taxon>eudicotyledons</taxon>
        <taxon>Gunneridae</taxon>
        <taxon>Pentapetalae</taxon>
        <taxon>rosids</taxon>
        <taxon>fabids</taxon>
        <taxon>Cucurbitales</taxon>
        <taxon>Cucurbitaceae</taxon>
        <taxon>Benincaseae</taxon>
        <taxon>Cucumis</taxon>
    </lineage>
</organism>
<evidence type="ECO:0000313" key="3">
    <source>
        <dbReference type="Proteomes" id="UP000029981"/>
    </source>
</evidence>
<keyword evidence="1" id="KW-1133">Transmembrane helix</keyword>
<dbReference type="PANTHER" id="PTHR34741">
    <property type="entry name" value="IMAP FAMILY MEMBER 1, PUTATIVE-RELATED"/>
    <property type="match status" value="1"/>
</dbReference>
<name>A0A0A0LSX4_CUCSA</name>
<reference evidence="2 3" key="4">
    <citation type="journal article" date="2011" name="BMC Genomics">
        <title>RNA-Seq improves annotation of protein-coding genes in the cucumber genome.</title>
        <authorList>
            <person name="Li Z."/>
            <person name="Zhang Z."/>
            <person name="Yan P."/>
            <person name="Huang S."/>
            <person name="Fei Z."/>
            <person name="Lin K."/>
        </authorList>
    </citation>
    <scope>NUCLEOTIDE SEQUENCE [LARGE SCALE GENOMIC DNA]</scope>
    <source>
        <strain evidence="3">cv. 9930</strain>
    </source>
</reference>
<sequence>MLHALIVGAVWFRQAYGGVRRSFEVAAEMVEEWKDMIIGFCVSSAIGIATVSVHIKTELPNSFQLLSIAVLLCFVSVVFARMINSIFETLSKILYCVGGLLYASSCFIATAIPYASSFITHNPSPPSSSDTLPL</sequence>
<evidence type="ECO:0000313" key="2">
    <source>
        <dbReference type="EMBL" id="KGN64089.1"/>
    </source>
</evidence>
<proteinExistence type="predicted"/>